<organism evidence="1 2">
    <name type="scientific">Sus scrofa</name>
    <name type="common">Pig</name>
    <dbReference type="NCBI Taxonomy" id="9823"/>
    <lineage>
        <taxon>Eukaryota</taxon>
        <taxon>Metazoa</taxon>
        <taxon>Chordata</taxon>
        <taxon>Craniata</taxon>
        <taxon>Vertebrata</taxon>
        <taxon>Euteleostomi</taxon>
        <taxon>Mammalia</taxon>
        <taxon>Eutheria</taxon>
        <taxon>Laurasiatheria</taxon>
        <taxon>Artiodactyla</taxon>
        <taxon>Suina</taxon>
        <taxon>Suidae</taxon>
        <taxon>Sus</taxon>
    </lineage>
</organism>
<name>A0A8D1DGT9_PIG</name>
<proteinExistence type="predicted"/>
<dbReference type="AlphaFoldDB" id="A0A8D1DGT9"/>
<evidence type="ECO:0000313" key="2">
    <source>
        <dbReference type="Proteomes" id="UP000694722"/>
    </source>
</evidence>
<evidence type="ECO:0000313" key="1">
    <source>
        <dbReference type="Ensembl" id="ENSSSCP00040006644.1"/>
    </source>
</evidence>
<dbReference type="Ensembl" id="ENSSSCT00040016545.1">
    <property type="protein sequence ID" value="ENSSSCP00040006644.1"/>
    <property type="gene ID" value="ENSSSCG00040012540.1"/>
</dbReference>
<accession>A0A8D1DGT9</accession>
<dbReference type="Proteomes" id="UP000694722">
    <property type="component" value="Unplaced"/>
</dbReference>
<reference evidence="1" key="1">
    <citation type="submission" date="2025-08" db="UniProtKB">
        <authorList>
            <consortium name="Ensembl"/>
        </authorList>
    </citation>
    <scope>IDENTIFICATION</scope>
</reference>
<sequence length="165" mass="18860">MSSTILTCLTSQRRLWILRRVSESLPACVCRLAPQLLNLYPILSSLGTNGSWLCLETGNTVPLLKKSRHSWLIHQHLWLLTPWPLPPLLLLLLPPQPQSRLKQRKSQARIWDLVPLTNHQRATNSASFICGTNKGLLLFFLSFCYFFGPLPRHMEVPRLGVESEL</sequence>
<protein>
    <submittedName>
        <fullName evidence="1">Uncharacterized protein</fullName>
    </submittedName>
</protein>